<name>A0AAD7X6D4_9APHY</name>
<protein>
    <recommendedName>
        <fullName evidence="1">AAA+ ATPase domain-containing protein</fullName>
    </recommendedName>
</protein>
<dbReference type="InterPro" id="IPR027417">
    <property type="entry name" value="P-loop_NTPase"/>
</dbReference>
<dbReference type="GO" id="GO:0016887">
    <property type="term" value="F:ATP hydrolysis activity"/>
    <property type="evidence" value="ECO:0007669"/>
    <property type="project" value="InterPro"/>
</dbReference>
<dbReference type="SMART" id="SM00382">
    <property type="entry name" value="AAA"/>
    <property type="match status" value="1"/>
</dbReference>
<reference evidence="2" key="1">
    <citation type="submission" date="2022-11" db="EMBL/GenBank/DDBJ databases">
        <title>Genome Sequence of Cubamyces cubensis.</title>
        <authorList>
            <person name="Buettner E."/>
        </authorList>
    </citation>
    <scope>NUCLEOTIDE SEQUENCE</scope>
    <source>
        <strain evidence="2">MPL-01</strain>
    </source>
</reference>
<comment type="caution">
    <text evidence="2">The sequence shown here is derived from an EMBL/GenBank/DDBJ whole genome shotgun (WGS) entry which is preliminary data.</text>
</comment>
<dbReference type="CDD" id="cd19481">
    <property type="entry name" value="RecA-like_protease"/>
    <property type="match status" value="1"/>
</dbReference>
<dbReference type="PANTHER" id="PTHR46411">
    <property type="entry name" value="FAMILY ATPASE, PUTATIVE-RELATED"/>
    <property type="match status" value="1"/>
</dbReference>
<dbReference type="InterPro" id="IPR003593">
    <property type="entry name" value="AAA+_ATPase"/>
</dbReference>
<dbReference type="Pfam" id="PF00004">
    <property type="entry name" value="AAA"/>
    <property type="match status" value="1"/>
</dbReference>
<dbReference type="SUPFAM" id="SSF52540">
    <property type="entry name" value="P-loop containing nucleoside triphosphate hydrolases"/>
    <property type="match status" value="1"/>
</dbReference>
<gene>
    <name evidence="2" type="ORF">ONZ51_g8643</name>
</gene>
<evidence type="ECO:0000313" key="2">
    <source>
        <dbReference type="EMBL" id="KAJ8469958.1"/>
    </source>
</evidence>
<dbReference type="AlphaFoldDB" id="A0AAD7X6D4"/>
<dbReference type="Proteomes" id="UP001215151">
    <property type="component" value="Unassembled WGS sequence"/>
</dbReference>
<evidence type="ECO:0000313" key="3">
    <source>
        <dbReference type="Proteomes" id="UP001215151"/>
    </source>
</evidence>
<sequence length="686" mass="75712">MATCSQSPPPNVETAALYLDHILNPKTMAWDFQETSIITPAELYDATNATPGAHTTSETASKHCLSLVRKMPSSPSNSIKFSLVINSPHLLRVCEKVIGDSAGVSWNAKDVELKPEDVIRAFPGLLEYRRNLPSSLEDPGAGAYKTEGDSRALADLDVLIGCMEYNFGKTLSRIGNLTAHGEITFDLLYAILAPGSIVLGTCSSTGKPRAYRLISAKLCSYGQTDFYLVECETLAAATVRDEGLELEDTAATFPTPAARRTFGMSQEMLKIRKFNGVTKINSLSVYPLEFHTDSAAMKAKLVKRGRRWAALNGVHHMQYSGIASRQTDDQHRMMKYSVKSRIMIDRAAFLQAVPSYENIPTPTSLEDISPGGPTEMTEVTVYQDENKGAYTCGQGLELPLTDEELLLASPILYGFSFTEKLWMEFDVENVSPIVWSNEAFDGLVLAAGRKDMLRSLVEAHTANSGFDDIIRGKGQGLVINLFGPPGVGKTLSAEATSEHLRRPLYILDSGDLGTDPSALNEELTSSFELAAHWKAILLIDEADVFLEKRSMHDMLRNAMVAVFLRQIEYYRGILFLTTNRITTFDDAFLSRIHIALHFTELTAPAKMDIWRTFIRKADADQDAFTDDIVAQLSTRAVNGRQIKNVCHTAGSLARSRGEKLKYEHLVDALDALEEFQAQFAAMRSAC</sequence>
<dbReference type="InterPro" id="IPR054289">
    <property type="entry name" value="DUF7025"/>
</dbReference>
<dbReference type="EMBL" id="JAPEVG010000267">
    <property type="protein sequence ID" value="KAJ8469958.1"/>
    <property type="molecule type" value="Genomic_DNA"/>
</dbReference>
<accession>A0AAD7X6D4</accession>
<dbReference type="PANTHER" id="PTHR46411:SF3">
    <property type="entry name" value="AAA+ ATPASE DOMAIN-CONTAINING PROTEIN"/>
    <property type="match status" value="1"/>
</dbReference>
<organism evidence="2 3">
    <name type="scientific">Trametes cubensis</name>
    <dbReference type="NCBI Taxonomy" id="1111947"/>
    <lineage>
        <taxon>Eukaryota</taxon>
        <taxon>Fungi</taxon>
        <taxon>Dikarya</taxon>
        <taxon>Basidiomycota</taxon>
        <taxon>Agaricomycotina</taxon>
        <taxon>Agaricomycetes</taxon>
        <taxon>Polyporales</taxon>
        <taxon>Polyporaceae</taxon>
        <taxon>Trametes</taxon>
    </lineage>
</organism>
<dbReference type="Gene3D" id="3.40.50.300">
    <property type="entry name" value="P-loop containing nucleotide triphosphate hydrolases"/>
    <property type="match status" value="1"/>
</dbReference>
<dbReference type="Pfam" id="PF22942">
    <property type="entry name" value="DUF7025"/>
    <property type="match status" value="1"/>
</dbReference>
<feature type="domain" description="AAA+ ATPase" evidence="1">
    <location>
        <begin position="475"/>
        <end position="600"/>
    </location>
</feature>
<dbReference type="InterPro" id="IPR003959">
    <property type="entry name" value="ATPase_AAA_core"/>
</dbReference>
<proteinExistence type="predicted"/>
<evidence type="ECO:0000259" key="1">
    <source>
        <dbReference type="SMART" id="SM00382"/>
    </source>
</evidence>
<keyword evidence="3" id="KW-1185">Reference proteome</keyword>
<dbReference type="GO" id="GO:0005524">
    <property type="term" value="F:ATP binding"/>
    <property type="evidence" value="ECO:0007669"/>
    <property type="project" value="InterPro"/>
</dbReference>